<protein>
    <submittedName>
        <fullName evidence="2">Uncharacterized protein</fullName>
    </submittedName>
</protein>
<gene>
    <name evidence="2" type="ORF">FM037_03955</name>
</gene>
<reference evidence="2 3" key="1">
    <citation type="submission" date="2019-07" db="EMBL/GenBank/DDBJ databases">
        <title>Shewanella sp. YLB-06 whole genomic sequence.</title>
        <authorList>
            <person name="Yu L."/>
        </authorList>
    </citation>
    <scope>NUCLEOTIDE SEQUENCE [LARGE SCALE GENOMIC DNA]</scope>
    <source>
        <strain evidence="2 3">YLB-06</strain>
    </source>
</reference>
<evidence type="ECO:0000256" key="1">
    <source>
        <dbReference type="SAM" id="SignalP"/>
    </source>
</evidence>
<keyword evidence="3" id="KW-1185">Reference proteome</keyword>
<sequence>MKKLIIFTAITSLFSLPTTADTVMADSVTETTDSSSAAIQWVANIPVVVPGEFITFTGANSGPIKDGMLDIQANGKFSSTPVLLELRYYDDKTGDIGTGVIVGEDASGLGLVKANTITYRVSTVQLTSKLDNDLSGTQAQVLMNNSPVSSNVDIVETDADSWKTSWSIKNKLGSGIEDAVAGDTVTATTVVYADVIFAH</sequence>
<proteinExistence type="predicted"/>
<evidence type="ECO:0000313" key="2">
    <source>
        <dbReference type="EMBL" id="QDO82545.1"/>
    </source>
</evidence>
<dbReference type="EMBL" id="CP041614">
    <property type="protein sequence ID" value="QDO82545.1"/>
    <property type="molecule type" value="Genomic_DNA"/>
</dbReference>
<name>A0ABX5WTX6_9GAMM</name>
<evidence type="ECO:0000313" key="3">
    <source>
        <dbReference type="Proteomes" id="UP000315947"/>
    </source>
</evidence>
<dbReference type="Proteomes" id="UP000315947">
    <property type="component" value="Chromosome"/>
</dbReference>
<organism evidence="2 3">
    <name type="scientific">Shewanella psychropiezotolerans</name>
    <dbReference type="NCBI Taxonomy" id="2593655"/>
    <lineage>
        <taxon>Bacteria</taxon>
        <taxon>Pseudomonadati</taxon>
        <taxon>Pseudomonadota</taxon>
        <taxon>Gammaproteobacteria</taxon>
        <taxon>Alteromonadales</taxon>
        <taxon>Shewanellaceae</taxon>
        <taxon>Shewanella</taxon>
    </lineage>
</organism>
<dbReference type="RefSeq" id="WP_144044934.1">
    <property type="nucleotide sequence ID" value="NZ_CP041614.1"/>
</dbReference>
<accession>A0ABX5WTX6</accession>
<feature type="signal peptide" evidence="1">
    <location>
        <begin position="1"/>
        <end position="20"/>
    </location>
</feature>
<feature type="chain" id="PRO_5046640675" evidence="1">
    <location>
        <begin position="21"/>
        <end position="199"/>
    </location>
</feature>
<keyword evidence="1" id="KW-0732">Signal</keyword>